<dbReference type="OrthoDB" id="2015035at2759"/>
<name>A0A835K7T5_9ROSI</name>
<dbReference type="InterPro" id="IPR027417">
    <property type="entry name" value="P-loop_NTPase"/>
</dbReference>
<comment type="similarity">
    <text evidence="1">Belongs to the sulfotransferase 1 family.</text>
</comment>
<dbReference type="GO" id="GO:0008146">
    <property type="term" value="F:sulfotransferase activity"/>
    <property type="evidence" value="ECO:0007669"/>
    <property type="project" value="InterPro"/>
</dbReference>
<reference evidence="4 5" key="1">
    <citation type="submission" date="2020-10" db="EMBL/GenBank/DDBJ databases">
        <title>Plant Genome Project.</title>
        <authorList>
            <person name="Zhang R.-G."/>
        </authorList>
    </citation>
    <scope>NUCLEOTIDE SEQUENCE [LARGE SCALE GENOMIC DNA]</scope>
    <source>
        <strain evidence="4">FAFU-HL-1</strain>
        <tissue evidence="4">Leaf</tissue>
    </source>
</reference>
<feature type="domain" description="Sulfotransferase" evidence="3">
    <location>
        <begin position="155"/>
        <end position="360"/>
    </location>
</feature>
<comment type="caution">
    <text evidence="4">The sequence shown here is derived from an EMBL/GenBank/DDBJ whole genome shotgun (WGS) entry which is preliminary data.</text>
</comment>
<dbReference type="PANTHER" id="PTHR32175">
    <property type="entry name" value="PROTEIN, PUTATIVE, EXPRESSED-RELATED"/>
    <property type="match status" value="1"/>
</dbReference>
<organism evidence="4 5">
    <name type="scientific">Salix dunnii</name>
    <dbReference type="NCBI Taxonomy" id="1413687"/>
    <lineage>
        <taxon>Eukaryota</taxon>
        <taxon>Viridiplantae</taxon>
        <taxon>Streptophyta</taxon>
        <taxon>Embryophyta</taxon>
        <taxon>Tracheophyta</taxon>
        <taxon>Spermatophyta</taxon>
        <taxon>Magnoliopsida</taxon>
        <taxon>eudicotyledons</taxon>
        <taxon>Gunneridae</taxon>
        <taxon>Pentapetalae</taxon>
        <taxon>rosids</taxon>
        <taxon>fabids</taxon>
        <taxon>Malpighiales</taxon>
        <taxon>Salicaceae</taxon>
        <taxon>Saliceae</taxon>
        <taxon>Salix</taxon>
    </lineage>
</organism>
<dbReference type="Pfam" id="PF00685">
    <property type="entry name" value="Sulfotransfer_1"/>
    <property type="match status" value="1"/>
</dbReference>
<dbReference type="PANTHER" id="PTHR32175:SF20">
    <property type="entry name" value="SULFOTRANSFERASE"/>
    <property type="match status" value="1"/>
</dbReference>
<accession>A0A835K7T5</accession>
<dbReference type="EC" id="2.8.2.-" evidence="1"/>
<evidence type="ECO:0000256" key="1">
    <source>
        <dbReference type="RuleBase" id="RU361155"/>
    </source>
</evidence>
<keyword evidence="2" id="KW-0472">Membrane</keyword>
<keyword evidence="1" id="KW-0808">Transferase</keyword>
<feature type="transmembrane region" description="Helical" evidence="2">
    <location>
        <begin position="76"/>
        <end position="93"/>
    </location>
</feature>
<evidence type="ECO:0000313" key="5">
    <source>
        <dbReference type="Proteomes" id="UP000657918"/>
    </source>
</evidence>
<dbReference type="Proteomes" id="UP000657918">
    <property type="component" value="Unassembled WGS sequence"/>
</dbReference>
<dbReference type="InterPro" id="IPR000863">
    <property type="entry name" value="Sulfotransferase_dom"/>
</dbReference>
<evidence type="ECO:0000313" key="4">
    <source>
        <dbReference type="EMBL" id="KAF9682363.1"/>
    </source>
</evidence>
<dbReference type="Gene3D" id="3.40.50.300">
    <property type="entry name" value="P-loop containing nucleotide triphosphate hydrolases"/>
    <property type="match status" value="1"/>
</dbReference>
<gene>
    <name evidence="4" type="ORF">SADUNF_Sadunf05G0101200</name>
</gene>
<protein>
    <recommendedName>
        <fullName evidence="1">Sulfotransferase</fullName>
        <ecNumber evidence="1">2.8.2.-</ecNumber>
    </recommendedName>
</protein>
<dbReference type="InterPro" id="IPR052796">
    <property type="entry name" value="Nod_factor_sulfotransferase"/>
</dbReference>
<dbReference type="EMBL" id="JADGMS010000005">
    <property type="protein sequence ID" value="KAF9682363.1"/>
    <property type="molecule type" value="Genomic_DNA"/>
</dbReference>
<sequence length="395" mass="45247">MCSDFQFQEGVQTCTFVTSTNDIYLSYTLKGFLQESLTIQAMGVMQLPIVVSSLVKIKAGMKIDTIIIKPTKKTPILLRMIVLVFAMVCGVFMCSVCLKQTSIHSKIKFQDIQVVVRLSPDDENENMQISRVHYPNPETFSRAECEHNPVRYFAILSMQRSGSGWFETLLNSHVNVSSNGEIFSVLDRRRNISSITKTLDKVYNLDWFSSASKNECSAAVGFKWMLNQGLMQHHKEISDYFNRRGVFAIFLFRRNLLRRMVSVLANSYDRHAKLLNGTHKSHVHSTEEAKTLAKYKPMINSTLLISDLKEIEITATKALEYFNSTRHIVLYYEDLIKNPAKLKDVQAFLGLPLMELMSRQVKIHKGPLSEHVKNWEDLNKTLNGTAYESFLQADY</sequence>
<feature type="transmembrane region" description="Helical" evidence="2">
    <location>
        <begin position="37"/>
        <end position="55"/>
    </location>
</feature>
<dbReference type="SUPFAM" id="SSF52540">
    <property type="entry name" value="P-loop containing nucleoside triphosphate hydrolases"/>
    <property type="match status" value="1"/>
</dbReference>
<keyword evidence="5" id="KW-1185">Reference proteome</keyword>
<evidence type="ECO:0000259" key="3">
    <source>
        <dbReference type="Pfam" id="PF00685"/>
    </source>
</evidence>
<keyword evidence="2" id="KW-1133">Transmembrane helix</keyword>
<keyword evidence="2" id="KW-0812">Transmembrane</keyword>
<dbReference type="AlphaFoldDB" id="A0A835K7T5"/>
<evidence type="ECO:0000256" key="2">
    <source>
        <dbReference type="SAM" id="Phobius"/>
    </source>
</evidence>
<proteinExistence type="inferred from homology"/>